<feature type="compositionally biased region" description="Polar residues" evidence="1">
    <location>
        <begin position="70"/>
        <end position="82"/>
    </location>
</feature>
<name>A0A4Y9ZTC0_9AGAM</name>
<dbReference type="SUPFAM" id="SSF88723">
    <property type="entry name" value="PIN domain-like"/>
    <property type="match status" value="1"/>
</dbReference>
<reference evidence="2 3" key="1">
    <citation type="submission" date="2019-02" db="EMBL/GenBank/DDBJ databases">
        <title>Genome sequencing of the rare red list fungi Hericium alpestre (H. flagellum).</title>
        <authorList>
            <person name="Buettner E."/>
            <person name="Kellner H."/>
        </authorList>
    </citation>
    <scope>NUCLEOTIDE SEQUENCE [LARGE SCALE GENOMIC DNA]</scope>
    <source>
        <strain evidence="2 3">DSM 108284</strain>
    </source>
</reference>
<feature type="non-terminal residue" evidence="2">
    <location>
        <position position="296"/>
    </location>
</feature>
<gene>
    <name evidence="2" type="ORF">EWM64_g6199</name>
</gene>
<keyword evidence="3" id="KW-1185">Reference proteome</keyword>
<evidence type="ECO:0000313" key="2">
    <source>
        <dbReference type="EMBL" id="TFY77815.1"/>
    </source>
</evidence>
<dbReference type="AlphaFoldDB" id="A0A4Y9ZTC0"/>
<dbReference type="STRING" id="135208.A0A4Y9ZTC0"/>
<evidence type="ECO:0000313" key="3">
    <source>
        <dbReference type="Proteomes" id="UP000298061"/>
    </source>
</evidence>
<comment type="caution">
    <text evidence="2">The sequence shown here is derived from an EMBL/GenBank/DDBJ whole genome shotgun (WGS) entry which is preliminary data.</text>
</comment>
<dbReference type="OrthoDB" id="31113at2759"/>
<proteinExistence type="predicted"/>
<dbReference type="InterPro" id="IPR029060">
    <property type="entry name" value="PIN-like_dom_sf"/>
</dbReference>
<accession>A0A4Y9ZTC0</accession>
<dbReference type="EMBL" id="SFCI01000817">
    <property type="protein sequence ID" value="TFY77815.1"/>
    <property type="molecule type" value="Genomic_DNA"/>
</dbReference>
<protein>
    <submittedName>
        <fullName evidence="2">Uncharacterized protein</fullName>
    </submittedName>
</protein>
<evidence type="ECO:0000256" key="1">
    <source>
        <dbReference type="SAM" id="MobiDB-lite"/>
    </source>
</evidence>
<feature type="region of interest" description="Disordered" evidence="1">
    <location>
        <begin position="62"/>
        <end position="87"/>
    </location>
</feature>
<dbReference type="Gene3D" id="3.40.50.1010">
    <property type="entry name" value="5'-nuclease"/>
    <property type="match status" value="1"/>
</dbReference>
<organism evidence="2 3">
    <name type="scientific">Hericium alpestre</name>
    <dbReference type="NCBI Taxonomy" id="135208"/>
    <lineage>
        <taxon>Eukaryota</taxon>
        <taxon>Fungi</taxon>
        <taxon>Dikarya</taxon>
        <taxon>Basidiomycota</taxon>
        <taxon>Agaricomycotina</taxon>
        <taxon>Agaricomycetes</taxon>
        <taxon>Russulales</taxon>
        <taxon>Hericiaceae</taxon>
        <taxon>Hericium</taxon>
    </lineage>
</organism>
<sequence length="296" mass="32393">MRSLILNGIAVPSEPLYVTGDLTGFEVPSPKPAVASLTTFSYETEDDLTLSDEELREILYENAGAPDTPELSSQDSISDTYSPTPPPVSDAFPRESEDMAFDQLSLDSFNFARQLADDERLFNHLGPSQTFPTTNAVKNLPSSLSNLYLDYRQSVSALHVLAPTPLPAVIPSFAAPTVPPLVIEQQTEAAMSKSQYQLMLEEGKFWQEFAESSVADEACHALETSLAAMADKSTFLVQSYFRRSHPPTEETYIESKMILQAMGLPVLESTGRFEAEGLASSLVLHGHADYVATEDT</sequence>
<dbReference type="Proteomes" id="UP000298061">
    <property type="component" value="Unassembled WGS sequence"/>
</dbReference>